<name>A0ABS8LBL1_9XANT</name>
<organism evidence="1 2">
    <name type="scientific">Xanthomonas vesicatoria</name>
    <dbReference type="NCBI Taxonomy" id="56460"/>
    <lineage>
        <taxon>Bacteria</taxon>
        <taxon>Pseudomonadati</taxon>
        <taxon>Pseudomonadota</taxon>
        <taxon>Gammaproteobacteria</taxon>
        <taxon>Lysobacterales</taxon>
        <taxon>Lysobacteraceae</taxon>
        <taxon>Xanthomonas</taxon>
    </lineage>
</organism>
<accession>A0ABS8LBL1</accession>
<dbReference type="Proteomes" id="UP001430544">
    <property type="component" value="Unassembled WGS sequence"/>
</dbReference>
<dbReference type="PROSITE" id="PS51257">
    <property type="entry name" value="PROKAR_LIPOPROTEIN"/>
    <property type="match status" value="1"/>
</dbReference>
<protein>
    <submittedName>
        <fullName evidence="1">Uncharacterized protein</fullName>
    </submittedName>
</protein>
<evidence type="ECO:0000313" key="1">
    <source>
        <dbReference type="EMBL" id="MCC8623121.1"/>
    </source>
</evidence>
<comment type="caution">
    <text evidence="1">The sequence shown here is derived from an EMBL/GenBank/DDBJ whole genome shotgun (WGS) entry which is preliminary data.</text>
</comment>
<proteinExistence type="predicted"/>
<keyword evidence="2" id="KW-1185">Reference proteome</keyword>
<sequence>MQTLIARDACSHCSPSSNASAASVYFPLAGSLSACDLRLMLAGIQTIGMPADDGATQTLEAILGRSLRIYEHTVGMPVSTSSACVG</sequence>
<gene>
    <name evidence="1" type="ORF">LN473_14255</name>
</gene>
<evidence type="ECO:0000313" key="2">
    <source>
        <dbReference type="Proteomes" id="UP001430544"/>
    </source>
</evidence>
<dbReference type="EMBL" id="JAJIUN010000063">
    <property type="protein sequence ID" value="MCC8623121.1"/>
    <property type="molecule type" value="Genomic_DNA"/>
</dbReference>
<reference evidence="1" key="1">
    <citation type="submission" date="2021-11" db="EMBL/GenBank/DDBJ databases">
        <title>Genome resources and taxonomic validation of 89 Xanthomonas strains.</title>
        <authorList>
            <person name="Tambong J.T."/>
        </authorList>
    </citation>
    <scope>NUCLEOTIDE SEQUENCE</scope>
    <source>
        <strain evidence="1">Bv 5-4A</strain>
    </source>
</reference>
<dbReference type="RefSeq" id="WP_126952795.1">
    <property type="nucleotide sequence ID" value="NZ_CP018470.1"/>
</dbReference>